<accession>A0A8E2AQP9</accession>
<feature type="compositionally biased region" description="Low complexity" evidence="1">
    <location>
        <begin position="443"/>
        <end position="454"/>
    </location>
</feature>
<feature type="region of interest" description="Disordered" evidence="1">
    <location>
        <begin position="210"/>
        <end position="239"/>
    </location>
</feature>
<dbReference type="OrthoDB" id="2670565at2759"/>
<reference evidence="2 3" key="1">
    <citation type="submission" date="2016-07" db="EMBL/GenBank/DDBJ databases">
        <title>Draft genome of the white-rot fungus Obba rivulosa 3A-2.</title>
        <authorList>
            <consortium name="DOE Joint Genome Institute"/>
            <person name="Miettinen O."/>
            <person name="Riley R."/>
            <person name="Acob R."/>
            <person name="Barry K."/>
            <person name="Cullen D."/>
            <person name="De Vries R."/>
            <person name="Hainaut M."/>
            <person name="Hatakka A."/>
            <person name="Henrissat B."/>
            <person name="Hilden K."/>
            <person name="Kuo R."/>
            <person name="Labutti K."/>
            <person name="Lipzen A."/>
            <person name="Makela M.R."/>
            <person name="Sandor L."/>
            <person name="Spatafora J.W."/>
            <person name="Grigoriev I.V."/>
            <person name="Hibbett D.S."/>
        </authorList>
    </citation>
    <scope>NUCLEOTIDE SEQUENCE [LARGE SCALE GENOMIC DNA]</scope>
    <source>
        <strain evidence="2 3">3A-2</strain>
    </source>
</reference>
<evidence type="ECO:0000313" key="2">
    <source>
        <dbReference type="EMBL" id="OCH86357.1"/>
    </source>
</evidence>
<organism evidence="2 3">
    <name type="scientific">Obba rivulosa</name>
    <dbReference type="NCBI Taxonomy" id="1052685"/>
    <lineage>
        <taxon>Eukaryota</taxon>
        <taxon>Fungi</taxon>
        <taxon>Dikarya</taxon>
        <taxon>Basidiomycota</taxon>
        <taxon>Agaricomycotina</taxon>
        <taxon>Agaricomycetes</taxon>
        <taxon>Polyporales</taxon>
        <taxon>Gelatoporiaceae</taxon>
        <taxon>Obba</taxon>
    </lineage>
</organism>
<dbReference type="AlphaFoldDB" id="A0A8E2AQP9"/>
<feature type="region of interest" description="Disordered" evidence="1">
    <location>
        <begin position="91"/>
        <end position="129"/>
    </location>
</feature>
<sequence>MDAYNERIHRVIFVESNRSQWQVYDVFSQCGKILATHAWKADRYATSCFVEFCHSISVKRARALQLPDTEVQVVSFDLHLIANFESVAPSPPPAPARMLKQQRIDDRTPPPSSKRPRFDNPSRPSSRQVDMRMQATTNALLHSLKSPSVQPSSTSSTPLRARMGSADASFSFKLPALFTRTDSDKENDRRAVPSPYEMHVPLASAAHTATFDDDSIRSTASPGGSRPPTSHKFTPERGGSCSASLSPLHILSDTRPPAGIIPSPHVAFHTPEEQPVPRSSPSIVLNYNGEHVSCALENLDENPGGIIAVLKATAGHSLERDKWMIVAGYYRGKGNVKAAVAVVSTMVEVMTSPTVGLASHELKPAYLMLASCHTDLGKQARLSPDVPVDVSQEHYQKASAYLQQVYGMFAAEAPAPPVTDPRQTEAAIRIASPLNMTLHEPRPSSASTAVASPSQHDRAIPSKASPDPRIQSLEREVQSLRDRHTHATRALASARESKRQLEDELASERSVCRRAERSLKSATDELASTRRTERFALDQSRRDVEARRRAEAERDEARALLEDASARVERAKETERKARECFGKLGVLFMGAARGDVDGAMLGADMSPALGQEGAPRVREGEGPAGSAR</sequence>
<dbReference type="EMBL" id="KV722532">
    <property type="protein sequence ID" value="OCH86357.1"/>
    <property type="molecule type" value="Genomic_DNA"/>
</dbReference>
<proteinExistence type="predicted"/>
<keyword evidence="3" id="KW-1185">Reference proteome</keyword>
<feature type="region of interest" description="Disordered" evidence="1">
    <location>
        <begin position="141"/>
        <end position="162"/>
    </location>
</feature>
<name>A0A8E2AQP9_9APHY</name>
<evidence type="ECO:0000256" key="1">
    <source>
        <dbReference type="SAM" id="MobiDB-lite"/>
    </source>
</evidence>
<feature type="compositionally biased region" description="Polar residues" evidence="1">
    <location>
        <begin position="217"/>
        <end position="232"/>
    </location>
</feature>
<protein>
    <submittedName>
        <fullName evidence="2">Uncharacterized protein</fullName>
    </submittedName>
</protein>
<feature type="region of interest" description="Disordered" evidence="1">
    <location>
        <begin position="436"/>
        <end position="509"/>
    </location>
</feature>
<feature type="compositionally biased region" description="Basic and acidic residues" evidence="1">
    <location>
        <begin position="495"/>
        <end position="509"/>
    </location>
</feature>
<feature type="compositionally biased region" description="Low complexity" evidence="1">
    <location>
        <begin position="143"/>
        <end position="159"/>
    </location>
</feature>
<evidence type="ECO:0000313" key="3">
    <source>
        <dbReference type="Proteomes" id="UP000250043"/>
    </source>
</evidence>
<dbReference type="Proteomes" id="UP000250043">
    <property type="component" value="Unassembled WGS sequence"/>
</dbReference>
<gene>
    <name evidence="2" type="ORF">OBBRIDRAFT_244494</name>
</gene>
<feature type="region of interest" description="Disordered" evidence="1">
    <location>
        <begin position="602"/>
        <end position="629"/>
    </location>
</feature>
<feature type="compositionally biased region" description="Basic and acidic residues" evidence="1">
    <location>
        <begin position="472"/>
        <end position="482"/>
    </location>
</feature>